<accession>A0AAN6PXD9</accession>
<organism evidence="2 3">
    <name type="scientific">Parathielavia hyrcaniae</name>
    <dbReference type="NCBI Taxonomy" id="113614"/>
    <lineage>
        <taxon>Eukaryota</taxon>
        <taxon>Fungi</taxon>
        <taxon>Dikarya</taxon>
        <taxon>Ascomycota</taxon>
        <taxon>Pezizomycotina</taxon>
        <taxon>Sordariomycetes</taxon>
        <taxon>Sordariomycetidae</taxon>
        <taxon>Sordariales</taxon>
        <taxon>Chaetomiaceae</taxon>
        <taxon>Parathielavia</taxon>
    </lineage>
</organism>
<dbReference type="PANTHER" id="PTHR38790">
    <property type="entry name" value="2EXR DOMAIN-CONTAINING PROTEIN-RELATED"/>
    <property type="match status" value="1"/>
</dbReference>
<comment type="caution">
    <text evidence="2">The sequence shown here is derived from an EMBL/GenBank/DDBJ whole genome shotgun (WGS) entry which is preliminary data.</text>
</comment>
<gene>
    <name evidence="2" type="ORF">N658DRAFT_487500</name>
</gene>
<protein>
    <recommendedName>
        <fullName evidence="1">DUF7730 domain-containing protein</fullName>
    </recommendedName>
</protein>
<proteinExistence type="predicted"/>
<dbReference type="EMBL" id="MU863647">
    <property type="protein sequence ID" value="KAK4099707.1"/>
    <property type="molecule type" value="Genomic_DNA"/>
</dbReference>
<name>A0AAN6PXD9_9PEZI</name>
<dbReference type="Pfam" id="PF24864">
    <property type="entry name" value="DUF7730"/>
    <property type="match status" value="1"/>
</dbReference>
<dbReference type="AlphaFoldDB" id="A0AAN6PXD9"/>
<evidence type="ECO:0000313" key="3">
    <source>
        <dbReference type="Proteomes" id="UP001305647"/>
    </source>
</evidence>
<feature type="domain" description="DUF7730" evidence="1">
    <location>
        <begin position="17"/>
        <end position="301"/>
    </location>
</feature>
<dbReference type="InterPro" id="IPR056632">
    <property type="entry name" value="DUF7730"/>
</dbReference>
<dbReference type="Proteomes" id="UP001305647">
    <property type="component" value="Unassembled WGS sequence"/>
</dbReference>
<reference evidence="2" key="1">
    <citation type="journal article" date="2023" name="Mol. Phylogenet. Evol.">
        <title>Genome-scale phylogeny and comparative genomics of the fungal order Sordariales.</title>
        <authorList>
            <person name="Hensen N."/>
            <person name="Bonometti L."/>
            <person name="Westerberg I."/>
            <person name="Brannstrom I.O."/>
            <person name="Guillou S."/>
            <person name="Cros-Aarteil S."/>
            <person name="Calhoun S."/>
            <person name="Haridas S."/>
            <person name="Kuo A."/>
            <person name="Mondo S."/>
            <person name="Pangilinan J."/>
            <person name="Riley R."/>
            <person name="LaButti K."/>
            <person name="Andreopoulos B."/>
            <person name="Lipzen A."/>
            <person name="Chen C."/>
            <person name="Yan M."/>
            <person name="Daum C."/>
            <person name="Ng V."/>
            <person name="Clum A."/>
            <person name="Steindorff A."/>
            <person name="Ohm R.A."/>
            <person name="Martin F."/>
            <person name="Silar P."/>
            <person name="Natvig D.O."/>
            <person name="Lalanne C."/>
            <person name="Gautier V."/>
            <person name="Ament-Velasquez S.L."/>
            <person name="Kruys A."/>
            <person name="Hutchinson M.I."/>
            <person name="Powell A.J."/>
            <person name="Barry K."/>
            <person name="Miller A.N."/>
            <person name="Grigoriev I.V."/>
            <person name="Debuchy R."/>
            <person name="Gladieux P."/>
            <person name="Hiltunen Thoren M."/>
            <person name="Johannesson H."/>
        </authorList>
    </citation>
    <scope>NUCLEOTIDE SEQUENCE</scope>
    <source>
        <strain evidence="2">CBS 757.83</strain>
    </source>
</reference>
<reference evidence="2" key="2">
    <citation type="submission" date="2023-05" db="EMBL/GenBank/DDBJ databases">
        <authorList>
            <consortium name="Lawrence Berkeley National Laboratory"/>
            <person name="Steindorff A."/>
            <person name="Hensen N."/>
            <person name="Bonometti L."/>
            <person name="Westerberg I."/>
            <person name="Brannstrom I.O."/>
            <person name="Guillou S."/>
            <person name="Cros-Aarteil S."/>
            <person name="Calhoun S."/>
            <person name="Haridas S."/>
            <person name="Kuo A."/>
            <person name="Mondo S."/>
            <person name="Pangilinan J."/>
            <person name="Riley R."/>
            <person name="Labutti K."/>
            <person name="Andreopoulos B."/>
            <person name="Lipzen A."/>
            <person name="Chen C."/>
            <person name="Yanf M."/>
            <person name="Daum C."/>
            <person name="Ng V."/>
            <person name="Clum A."/>
            <person name="Ohm R."/>
            <person name="Martin F."/>
            <person name="Silar P."/>
            <person name="Natvig D."/>
            <person name="Lalanne C."/>
            <person name="Gautier V."/>
            <person name="Ament-Velasquez S.L."/>
            <person name="Kruys A."/>
            <person name="Hutchinson M.I."/>
            <person name="Powell A.J."/>
            <person name="Barry K."/>
            <person name="Miller A.N."/>
            <person name="Grigoriev I.V."/>
            <person name="Debuchy R."/>
            <person name="Gladieux P."/>
            <person name="Thoren M.H."/>
            <person name="Johannesson H."/>
        </authorList>
    </citation>
    <scope>NUCLEOTIDE SEQUENCE</scope>
    <source>
        <strain evidence="2">CBS 757.83</strain>
    </source>
</reference>
<keyword evidence="3" id="KW-1185">Reference proteome</keyword>
<evidence type="ECO:0000313" key="2">
    <source>
        <dbReference type="EMBL" id="KAK4099707.1"/>
    </source>
</evidence>
<evidence type="ECO:0000259" key="1">
    <source>
        <dbReference type="Pfam" id="PF24864"/>
    </source>
</evidence>
<sequence>MARFTADTSTFTQSADPQLSSPFFTVLPAEIRNLIYGEFWKLCSTRQHIVLKQEGDPELGQSVRKWSHVPCITDPEAEDTRFTRFLACDAASPERTLWGIRLKSEWCLHWQCGEQMRQAPVIPDDVVDQDASSSQPSLETGHLNLLTVCKRMYLESLPTLYASTTFIFTDTREAGDFLSLYGNGGDDDESERYPIRSLELSIRVPNIITEIYYPPAAGSNGDEGPPAVFAGRARPTLSMQHNRWQALCDRLADLPGLQDLRIWFDSSDLRPWHKRVSETRFFGRLFDVRVPDRRRFVLGLPELPERRGPDAQVLQDHYLEGGKLDKAPFTLERGPRPNNWRVHLRSIVSAGATAQSVAVMNVNGP</sequence>